<dbReference type="AlphaFoldDB" id="A0A015JVX2"/>
<dbReference type="HOGENOM" id="CLU_2005141_0_0_1"/>
<evidence type="ECO:0000313" key="2">
    <source>
        <dbReference type="Proteomes" id="UP000022910"/>
    </source>
</evidence>
<dbReference type="InterPro" id="IPR011009">
    <property type="entry name" value="Kinase-like_dom_sf"/>
</dbReference>
<dbReference type="EMBL" id="JEMT01016118">
    <property type="protein sequence ID" value="EXX71490.1"/>
    <property type="molecule type" value="Genomic_DNA"/>
</dbReference>
<gene>
    <name evidence="1" type="ORF">RirG_078100</name>
</gene>
<evidence type="ECO:0008006" key="3">
    <source>
        <dbReference type="Google" id="ProtNLM"/>
    </source>
</evidence>
<dbReference type="Gene3D" id="1.10.510.10">
    <property type="entry name" value="Transferase(Phosphotransferase) domain 1"/>
    <property type="match status" value="1"/>
</dbReference>
<sequence length="124" mass="14134">MAPRRIVKANFSGMKGYNEPKWPCEKLYASYGIIYADSGTIKNYLKTLLGTINIDWNTNYPLIYRDYIMNCDLHSGNVLVHRDTIKLADFGLSKRIDSLSAPSKQSKLFGVIYPINSIVKRRAL</sequence>
<proteinExistence type="predicted"/>
<dbReference type="Proteomes" id="UP000022910">
    <property type="component" value="Unassembled WGS sequence"/>
</dbReference>
<comment type="caution">
    <text evidence="1">The sequence shown here is derived from an EMBL/GenBank/DDBJ whole genome shotgun (WGS) entry which is preliminary data.</text>
</comment>
<keyword evidence="2" id="KW-1185">Reference proteome</keyword>
<dbReference type="SUPFAM" id="SSF56112">
    <property type="entry name" value="Protein kinase-like (PK-like)"/>
    <property type="match status" value="1"/>
</dbReference>
<accession>A0A015JVX2</accession>
<name>A0A015JVX2_RHIIW</name>
<protein>
    <recommendedName>
        <fullName evidence="3">Protein kinase domain-containing protein</fullName>
    </recommendedName>
</protein>
<evidence type="ECO:0000313" key="1">
    <source>
        <dbReference type="EMBL" id="EXX71490.1"/>
    </source>
</evidence>
<reference evidence="1 2" key="1">
    <citation type="submission" date="2014-02" db="EMBL/GenBank/DDBJ databases">
        <title>Single nucleus genome sequencing reveals high similarity among nuclei of an endomycorrhizal fungus.</title>
        <authorList>
            <person name="Lin K."/>
            <person name="Geurts R."/>
            <person name="Zhang Z."/>
            <person name="Limpens E."/>
            <person name="Saunders D.G."/>
            <person name="Mu D."/>
            <person name="Pang E."/>
            <person name="Cao H."/>
            <person name="Cha H."/>
            <person name="Lin T."/>
            <person name="Zhou Q."/>
            <person name="Shang Y."/>
            <person name="Li Y."/>
            <person name="Ivanov S."/>
            <person name="Sharma T."/>
            <person name="Velzen R.V."/>
            <person name="Ruijter N.D."/>
            <person name="Aanen D.K."/>
            <person name="Win J."/>
            <person name="Kamoun S."/>
            <person name="Bisseling T."/>
            <person name="Huang S."/>
        </authorList>
    </citation>
    <scope>NUCLEOTIDE SEQUENCE [LARGE SCALE GENOMIC DNA]</scope>
    <source>
        <strain evidence="2">DAOM197198w</strain>
    </source>
</reference>
<organism evidence="1 2">
    <name type="scientific">Rhizophagus irregularis (strain DAOM 197198w)</name>
    <name type="common">Glomus intraradices</name>
    <dbReference type="NCBI Taxonomy" id="1432141"/>
    <lineage>
        <taxon>Eukaryota</taxon>
        <taxon>Fungi</taxon>
        <taxon>Fungi incertae sedis</taxon>
        <taxon>Mucoromycota</taxon>
        <taxon>Glomeromycotina</taxon>
        <taxon>Glomeromycetes</taxon>
        <taxon>Glomerales</taxon>
        <taxon>Glomeraceae</taxon>
        <taxon>Rhizophagus</taxon>
    </lineage>
</organism>
<dbReference type="OrthoDB" id="10261027at2759"/>